<organism evidence="1 2">
    <name type="scientific">Methylomonas koyamae</name>
    <dbReference type="NCBI Taxonomy" id="702114"/>
    <lineage>
        <taxon>Bacteria</taxon>
        <taxon>Pseudomonadati</taxon>
        <taxon>Pseudomonadota</taxon>
        <taxon>Gammaproteobacteria</taxon>
        <taxon>Methylococcales</taxon>
        <taxon>Methylococcaceae</taxon>
        <taxon>Methylomonas</taxon>
    </lineage>
</organism>
<keyword evidence="2" id="KW-1185">Reference proteome</keyword>
<sequence>MAWALLLQYLQIHRASHYFRLMSNSHNELSPVQIEHLSSLRYINPIDEHMKIVSSVKVLDNVHPHDTSALLILDIFIDDKQIDRISFNLHHYAYEEIIELARHIRDNDYILRAVDAALAGDIE</sequence>
<evidence type="ECO:0000313" key="1">
    <source>
        <dbReference type="EMBL" id="OAI27570.1"/>
    </source>
</evidence>
<reference evidence="2" key="1">
    <citation type="submission" date="2016-03" db="EMBL/GenBank/DDBJ databases">
        <authorList>
            <person name="Heylen K."/>
            <person name="De Vos P."/>
            <person name="Vekeman B."/>
        </authorList>
    </citation>
    <scope>NUCLEOTIDE SEQUENCE [LARGE SCALE GENOMIC DNA]</scope>
    <source>
        <strain evidence="2">R-45383</strain>
    </source>
</reference>
<proteinExistence type="predicted"/>
<protein>
    <submittedName>
        <fullName evidence="1">Uncharacterized protein</fullName>
    </submittedName>
</protein>
<dbReference type="AlphaFoldDB" id="A0A177PDY6"/>
<dbReference type="EMBL" id="LUUK01000019">
    <property type="protein sequence ID" value="OAI27570.1"/>
    <property type="molecule type" value="Genomic_DNA"/>
</dbReference>
<name>A0A177PDY6_9GAMM</name>
<gene>
    <name evidence="1" type="ORF">A1355_18135</name>
</gene>
<comment type="caution">
    <text evidence="1">The sequence shown here is derived from an EMBL/GenBank/DDBJ whole genome shotgun (WGS) entry which is preliminary data.</text>
</comment>
<dbReference type="Proteomes" id="UP000077628">
    <property type="component" value="Unassembled WGS sequence"/>
</dbReference>
<accession>A0A177PDY6</accession>
<evidence type="ECO:0000313" key="2">
    <source>
        <dbReference type="Proteomes" id="UP000077628"/>
    </source>
</evidence>